<dbReference type="AlphaFoldDB" id="A0A1H4AEK4"/>
<sequence length="67" mass="7813">MKDLQKKYDCLKTLVIKKIANNHNCTTSFVRQCIKENSDKHSLLADDIRKEFELTYMKATENLFSGT</sequence>
<dbReference type="RefSeq" id="WP_091398974.1">
    <property type="nucleotide sequence ID" value="NZ_FNQY01000014.1"/>
</dbReference>
<dbReference type="EMBL" id="FNQY01000014">
    <property type="protein sequence ID" value="SEA34158.1"/>
    <property type="molecule type" value="Genomic_DNA"/>
</dbReference>
<name>A0A1H4AEK4_9BACT</name>
<dbReference type="OrthoDB" id="9848000at2"/>
<protein>
    <submittedName>
        <fullName evidence="1">Uncharacterized protein</fullName>
    </submittedName>
</protein>
<organism evidence="1 2">
    <name type="scientific">Arachidicoccus rhizosphaerae</name>
    <dbReference type="NCBI Taxonomy" id="551991"/>
    <lineage>
        <taxon>Bacteria</taxon>
        <taxon>Pseudomonadati</taxon>
        <taxon>Bacteroidota</taxon>
        <taxon>Chitinophagia</taxon>
        <taxon>Chitinophagales</taxon>
        <taxon>Chitinophagaceae</taxon>
        <taxon>Arachidicoccus</taxon>
    </lineage>
</organism>
<dbReference type="STRING" id="551991.SAMN05192529_11463"/>
<dbReference type="Proteomes" id="UP000199041">
    <property type="component" value="Unassembled WGS sequence"/>
</dbReference>
<proteinExistence type="predicted"/>
<accession>A0A1H4AEK4</accession>
<keyword evidence="2" id="KW-1185">Reference proteome</keyword>
<evidence type="ECO:0000313" key="2">
    <source>
        <dbReference type="Proteomes" id="UP000199041"/>
    </source>
</evidence>
<gene>
    <name evidence="1" type="ORF">SAMN05192529_11463</name>
</gene>
<reference evidence="1 2" key="1">
    <citation type="submission" date="2016-10" db="EMBL/GenBank/DDBJ databases">
        <authorList>
            <person name="de Groot N.N."/>
        </authorList>
    </citation>
    <scope>NUCLEOTIDE SEQUENCE [LARGE SCALE GENOMIC DNA]</scope>
    <source>
        <strain evidence="1 2">Vu-144</strain>
    </source>
</reference>
<evidence type="ECO:0000313" key="1">
    <source>
        <dbReference type="EMBL" id="SEA34158.1"/>
    </source>
</evidence>